<name>A0AAJ3DHT5_9ACTN</name>
<dbReference type="Proteomes" id="UP000477779">
    <property type="component" value="Unassembled WGS sequence"/>
</dbReference>
<feature type="transmembrane region" description="Helical" evidence="2">
    <location>
        <begin position="6"/>
        <end position="28"/>
    </location>
</feature>
<dbReference type="AlphaFoldDB" id="A0AAJ3DHT5"/>
<keyword evidence="2" id="KW-1133">Transmembrane helix</keyword>
<feature type="transmembrane region" description="Helical" evidence="2">
    <location>
        <begin position="65"/>
        <end position="86"/>
    </location>
</feature>
<keyword evidence="5" id="KW-1185">Reference proteome</keyword>
<proteinExistence type="predicted"/>
<evidence type="ECO:0000313" key="4">
    <source>
        <dbReference type="EMBL" id="QGL50596.1"/>
    </source>
</evidence>
<dbReference type="EMBL" id="JAAHBZ010000001">
    <property type="protein sequence ID" value="NES26418.1"/>
    <property type="molecule type" value="Genomic_DNA"/>
</dbReference>
<evidence type="ECO:0000313" key="6">
    <source>
        <dbReference type="Proteomes" id="UP000477779"/>
    </source>
</evidence>
<sequence length="113" mass="11988">MSREAWVLVVLAAVAALATLVGAVVLAVRVVRTRRMLGALGVGGKVAFYGALIYTILPVDVLPDPIYLDDMGVLAGALIYLGRLAARHRAEQRGLPDRSDSPPGSGRQRRPVS</sequence>
<evidence type="ECO:0000256" key="2">
    <source>
        <dbReference type="SAM" id="Phobius"/>
    </source>
</evidence>
<feature type="transmembrane region" description="Helical" evidence="2">
    <location>
        <begin position="40"/>
        <end position="59"/>
    </location>
</feature>
<evidence type="ECO:0000313" key="3">
    <source>
        <dbReference type="EMBL" id="NES26418.1"/>
    </source>
</evidence>
<feature type="region of interest" description="Disordered" evidence="1">
    <location>
        <begin position="90"/>
        <end position="113"/>
    </location>
</feature>
<feature type="compositionally biased region" description="Basic and acidic residues" evidence="1">
    <location>
        <begin position="90"/>
        <end position="100"/>
    </location>
</feature>
<evidence type="ECO:0000313" key="5">
    <source>
        <dbReference type="Proteomes" id="UP000402241"/>
    </source>
</evidence>
<keyword evidence="2" id="KW-0472">Membrane</keyword>
<reference evidence="3 6" key="2">
    <citation type="submission" date="2020-02" db="EMBL/GenBank/DDBJ databases">
        <title>WGS of Micromonospora spp. isolated from hot spring.</title>
        <authorList>
            <person name="Thawai C."/>
        </authorList>
    </citation>
    <scope>NUCLEOTIDE SEQUENCE [LARGE SCALE GENOMIC DNA]</scope>
    <source>
        <strain evidence="3 6">TMS7</strain>
    </source>
</reference>
<organism evidence="3 6">
    <name type="scientific">Micromonospora terminaliae</name>
    <dbReference type="NCBI Taxonomy" id="1914461"/>
    <lineage>
        <taxon>Bacteria</taxon>
        <taxon>Bacillati</taxon>
        <taxon>Actinomycetota</taxon>
        <taxon>Actinomycetes</taxon>
        <taxon>Micromonosporales</taxon>
        <taxon>Micromonosporaceae</taxon>
        <taxon>Micromonospora</taxon>
    </lineage>
</organism>
<protein>
    <submittedName>
        <fullName evidence="3">DUF1232 domain-containing protein</fullName>
    </submittedName>
</protein>
<dbReference type="RefSeq" id="WP_154229733.1">
    <property type="nucleotide sequence ID" value="NZ_CP045309.1"/>
</dbReference>
<accession>A0AAJ3DHT5</accession>
<reference evidence="4 5" key="1">
    <citation type="submission" date="2019-10" db="EMBL/GenBank/DDBJ databases">
        <title>Genome Sequence of Micromonospora terminaliae DSM 101760.</title>
        <authorList>
            <person name="Guo L."/>
        </authorList>
    </citation>
    <scope>NUCLEOTIDE SEQUENCE [LARGE SCALE GENOMIC DNA]</scope>
    <source>
        <strain evidence="4 5">DSM 101760</strain>
    </source>
</reference>
<keyword evidence="2" id="KW-0812">Transmembrane</keyword>
<gene>
    <name evidence="3" type="ORF">G3561_02440</name>
    <name evidence="4" type="ORF">GCE86_28365</name>
</gene>
<dbReference type="Proteomes" id="UP000402241">
    <property type="component" value="Chromosome"/>
</dbReference>
<evidence type="ECO:0000256" key="1">
    <source>
        <dbReference type="SAM" id="MobiDB-lite"/>
    </source>
</evidence>
<dbReference type="EMBL" id="CP045309">
    <property type="protein sequence ID" value="QGL50596.1"/>
    <property type="molecule type" value="Genomic_DNA"/>
</dbReference>